<feature type="transmembrane region" description="Helical" evidence="9">
    <location>
        <begin position="12"/>
        <end position="37"/>
    </location>
</feature>
<protein>
    <submittedName>
        <fullName evidence="11">ERMES complex subunit mmm1</fullName>
    </submittedName>
</protein>
<evidence type="ECO:0000256" key="8">
    <source>
        <dbReference type="ARBA" id="ARBA00023136"/>
    </source>
</evidence>
<evidence type="ECO:0000256" key="1">
    <source>
        <dbReference type="ARBA" id="ARBA00004586"/>
    </source>
</evidence>
<dbReference type="InterPro" id="IPR019411">
    <property type="entry name" value="MMM1_dom"/>
</dbReference>
<dbReference type="Pfam" id="PF10296">
    <property type="entry name" value="MMM1"/>
    <property type="match status" value="1"/>
</dbReference>
<reference evidence="11" key="1">
    <citation type="submission" date="2023-03" db="EMBL/GenBank/DDBJ databases">
        <title>Mating type loci evolution in Malassezia.</title>
        <authorList>
            <person name="Coelho M.A."/>
        </authorList>
    </citation>
    <scope>NUCLEOTIDE SEQUENCE</scope>
    <source>
        <strain evidence="11">CBS 10434</strain>
    </source>
</reference>
<dbReference type="GO" id="GO:0008289">
    <property type="term" value="F:lipid binding"/>
    <property type="evidence" value="ECO:0007669"/>
    <property type="project" value="UniProtKB-KW"/>
</dbReference>
<keyword evidence="7" id="KW-0446">Lipid-binding</keyword>
<dbReference type="GO" id="GO:0005789">
    <property type="term" value="C:endoplasmic reticulum membrane"/>
    <property type="evidence" value="ECO:0007669"/>
    <property type="project" value="UniProtKB-SubCell"/>
</dbReference>
<accession>A0AAF0E8E3</accession>
<gene>
    <name evidence="11" type="primary">MMM1</name>
    <name evidence="11" type="ORF">MCAP1_001735</name>
</gene>
<proteinExistence type="predicted"/>
<dbReference type="EMBL" id="CP119910">
    <property type="protein sequence ID" value="WFD19503.1"/>
    <property type="molecule type" value="Genomic_DNA"/>
</dbReference>
<dbReference type="CDD" id="cd21671">
    <property type="entry name" value="SMP_Mmm1"/>
    <property type="match status" value="1"/>
</dbReference>
<feature type="domain" description="SMP-LTD" evidence="10">
    <location>
        <begin position="104"/>
        <end position="328"/>
    </location>
</feature>
<dbReference type="PROSITE" id="PS51847">
    <property type="entry name" value="SMP"/>
    <property type="match status" value="1"/>
</dbReference>
<evidence type="ECO:0000256" key="4">
    <source>
        <dbReference type="ARBA" id="ARBA00022824"/>
    </source>
</evidence>
<evidence type="ECO:0000313" key="12">
    <source>
        <dbReference type="Proteomes" id="UP001220961"/>
    </source>
</evidence>
<evidence type="ECO:0000256" key="6">
    <source>
        <dbReference type="ARBA" id="ARBA00023055"/>
    </source>
</evidence>
<keyword evidence="4" id="KW-0256">Endoplasmic reticulum</keyword>
<dbReference type="PANTHER" id="PTHR13466">
    <property type="entry name" value="TEX2 PROTEIN-RELATED"/>
    <property type="match status" value="1"/>
</dbReference>
<dbReference type="GO" id="GO:0032865">
    <property type="term" value="C:ERMES complex"/>
    <property type="evidence" value="ECO:0007669"/>
    <property type="project" value="TreeGrafter"/>
</dbReference>
<evidence type="ECO:0000256" key="2">
    <source>
        <dbReference type="ARBA" id="ARBA00022448"/>
    </source>
</evidence>
<keyword evidence="8 9" id="KW-0472">Membrane</keyword>
<name>A0AAF0E8E3_9BASI</name>
<evidence type="ECO:0000256" key="7">
    <source>
        <dbReference type="ARBA" id="ARBA00023121"/>
    </source>
</evidence>
<dbReference type="AlphaFoldDB" id="A0AAF0E8E3"/>
<evidence type="ECO:0000313" key="11">
    <source>
        <dbReference type="EMBL" id="WFD19503.1"/>
    </source>
</evidence>
<evidence type="ECO:0000256" key="3">
    <source>
        <dbReference type="ARBA" id="ARBA00022692"/>
    </source>
</evidence>
<organism evidence="11 12">
    <name type="scientific">Malassezia caprae</name>
    <dbReference type="NCBI Taxonomy" id="1381934"/>
    <lineage>
        <taxon>Eukaryota</taxon>
        <taxon>Fungi</taxon>
        <taxon>Dikarya</taxon>
        <taxon>Basidiomycota</taxon>
        <taxon>Ustilaginomycotina</taxon>
        <taxon>Malasseziomycetes</taxon>
        <taxon>Malasseziales</taxon>
        <taxon>Malasseziaceae</taxon>
        <taxon>Malassezia</taxon>
    </lineage>
</organism>
<sequence>MAVSATIPPWSVAFLQGVVAGQLVLVIILLLLFRYFFIETKPETYAKRYAALRERTRLIQASLDARCPSMSSSQSKLRVPYEQGSQACLLDMLHRLDCELPAHSPETLTWLNVLLAQLCLHYRQSILQSDNEAPRQDTESDTLPALDSAEKAAAKRLLERTLNAAIEGRTHDLLGAITVTDVDVGTGYPTLSNARIRPSNDPRCLRLEMDLEYKDLLCVGLDTQLQFRVRPWNLGSLAVAMCLRVERLAGTIAMEVGPCGTEQDPLAGLELRVCMYPDFVLDAHVSSVLGSKSKLHDVPKMEELLLSQLRLLIQRRLVWPEFWRMPLPHMEHDRA</sequence>
<keyword evidence="3 9" id="KW-0812">Transmembrane</keyword>
<keyword evidence="12" id="KW-1185">Reference proteome</keyword>
<dbReference type="GO" id="GO:1990456">
    <property type="term" value="P:mitochondrion-endoplasmic reticulum membrane tethering"/>
    <property type="evidence" value="ECO:0007669"/>
    <property type="project" value="TreeGrafter"/>
</dbReference>
<evidence type="ECO:0000259" key="10">
    <source>
        <dbReference type="PROSITE" id="PS51847"/>
    </source>
</evidence>
<dbReference type="GO" id="GO:0015914">
    <property type="term" value="P:phospholipid transport"/>
    <property type="evidence" value="ECO:0007669"/>
    <property type="project" value="TreeGrafter"/>
</dbReference>
<dbReference type="Proteomes" id="UP001220961">
    <property type="component" value="Chromosome 3"/>
</dbReference>
<keyword evidence="6" id="KW-0445">Lipid transport</keyword>
<dbReference type="PANTHER" id="PTHR13466:SF0">
    <property type="entry name" value="SMP-LTD DOMAIN-CONTAINING PROTEIN"/>
    <property type="match status" value="1"/>
</dbReference>
<evidence type="ECO:0000256" key="9">
    <source>
        <dbReference type="SAM" id="Phobius"/>
    </source>
</evidence>
<keyword evidence="5 9" id="KW-1133">Transmembrane helix</keyword>
<comment type="subcellular location">
    <subcellularLocation>
        <location evidence="1">Endoplasmic reticulum membrane</location>
    </subcellularLocation>
</comment>
<keyword evidence="2" id="KW-0813">Transport</keyword>
<dbReference type="InterPro" id="IPR031468">
    <property type="entry name" value="SMP_LBD"/>
</dbReference>
<evidence type="ECO:0000256" key="5">
    <source>
        <dbReference type="ARBA" id="ARBA00022989"/>
    </source>
</evidence>